<protein>
    <recommendedName>
        <fullName evidence="2">Reverse transcriptase domain-containing protein</fullName>
    </recommendedName>
</protein>
<evidence type="ECO:0000259" key="2">
    <source>
        <dbReference type="Pfam" id="PF00078"/>
    </source>
</evidence>
<dbReference type="Proteomes" id="UP001499988">
    <property type="component" value="Unassembled WGS sequence"/>
</dbReference>
<feature type="domain" description="Reverse transcriptase" evidence="2">
    <location>
        <begin position="67"/>
        <end position="184"/>
    </location>
</feature>
<dbReference type="InterPro" id="IPR051083">
    <property type="entry name" value="GrpII_Intron_Splice-Mob/Def"/>
</dbReference>
<comment type="similarity">
    <text evidence="1">Belongs to the bacterial reverse transcriptase family.</text>
</comment>
<comment type="caution">
    <text evidence="3">The sequence shown here is derived from an EMBL/GenBank/DDBJ whole genome shotgun (WGS) entry which is preliminary data.</text>
</comment>
<dbReference type="CDD" id="cd01651">
    <property type="entry name" value="RT_G2_intron"/>
    <property type="match status" value="1"/>
</dbReference>
<accession>A0ABP9EGD1</accession>
<proteinExistence type="inferred from homology"/>
<name>A0ABP9EGD1_9GAMM</name>
<evidence type="ECO:0000313" key="4">
    <source>
        <dbReference type="Proteomes" id="UP001499988"/>
    </source>
</evidence>
<dbReference type="InterPro" id="IPR043502">
    <property type="entry name" value="DNA/RNA_pol_sf"/>
</dbReference>
<evidence type="ECO:0000313" key="3">
    <source>
        <dbReference type="EMBL" id="GAA4877644.1"/>
    </source>
</evidence>
<dbReference type="RefSeq" id="WP_345333783.1">
    <property type="nucleotide sequence ID" value="NZ_BAABJZ010000010.1"/>
</dbReference>
<evidence type="ECO:0000256" key="1">
    <source>
        <dbReference type="ARBA" id="ARBA00034120"/>
    </source>
</evidence>
<dbReference type="PANTHER" id="PTHR34047">
    <property type="entry name" value="NUCLEAR INTRON MATURASE 1, MITOCHONDRIAL-RELATED"/>
    <property type="match status" value="1"/>
</dbReference>
<dbReference type="SUPFAM" id="SSF56672">
    <property type="entry name" value="DNA/RNA polymerases"/>
    <property type="match status" value="1"/>
</dbReference>
<dbReference type="PANTHER" id="PTHR34047:SF8">
    <property type="entry name" value="PROTEIN YKFC"/>
    <property type="match status" value="1"/>
</dbReference>
<reference evidence="4" key="1">
    <citation type="journal article" date="2019" name="Int. J. Syst. Evol. Microbiol.">
        <title>The Global Catalogue of Microorganisms (GCM) 10K type strain sequencing project: providing services to taxonomists for standard genome sequencing and annotation.</title>
        <authorList>
            <consortium name="The Broad Institute Genomics Platform"/>
            <consortium name="The Broad Institute Genome Sequencing Center for Infectious Disease"/>
            <person name="Wu L."/>
            <person name="Ma J."/>
        </authorList>
    </citation>
    <scope>NUCLEOTIDE SEQUENCE [LARGE SCALE GENOMIC DNA]</scope>
    <source>
        <strain evidence="4">JCM 18401</strain>
    </source>
</reference>
<dbReference type="Pfam" id="PF00078">
    <property type="entry name" value="RVT_1"/>
    <property type="match status" value="1"/>
</dbReference>
<sequence>MDLILAIVSNDNMKQAHQRVLRNKGAPGVDGMTVEALAPYLHAHWPELKQQLLTGDYQPQAVRKVTIPKPGGGERILGIPTVLDRLIQQALHQVLSPLLEPTFSAHSYGFRPGRSAGQAVQQARAHIEAGHRWVVDVDLAQFFDRVNHDILMSRLARHVKDKRILLLIRRYLQAGMMAGGIISPRREGRSPRCCQICC</sequence>
<dbReference type="EMBL" id="BAABJZ010000010">
    <property type="protein sequence ID" value="GAA4877644.1"/>
    <property type="molecule type" value="Genomic_DNA"/>
</dbReference>
<dbReference type="InterPro" id="IPR000477">
    <property type="entry name" value="RT_dom"/>
</dbReference>
<keyword evidence="4" id="KW-1185">Reference proteome</keyword>
<gene>
    <name evidence="3" type="ORF">GCM10023333_08630</name>
</gene>
<organism evidence="3 4">
    <name type="scientific">Ferrimonas pelagia</name>
    <dbReference type="NCBI Taxonomy" id="1177826"/>
    <lineage>
        <taxon>Bacteria</taxon>
        <taxon>Pseudomonadati</taxon>
        <taxon>Pseudomonadota</taxon>
        <taxon>Gammaproteobacteria</taxon>
        <taxon>Alteromonadales</taxon>
        <taxon>Ferrimonadaceae</taxon>
        <taxon>Ferrimonas</taxon>
    </lineage>
</organism>